<accession>A0A699VZN2</accession>
<reference evidence="1" key="1">
    <citation type="journal article" date="2019" name="Sci. Rep.">
        <title>Draft genome of Tanacetum cinerariifolium, the natural source of mosquito coil.</title>
        <authorList>
            <person name="Yamashiro T."/>
            <person name="Shiraishi A."/>
            <person name="Satake H."/>
            <person name="Nakayama K."/>
        </authorList>
    </citation>
    <scope>NUCLEOTIDE SEQUENCE</scope>
</reference>
<dbReference type="EMBL" id="BKCJ011523528">
    <property type="protein sequence ID" value="GFD39860.1"/>
    <property type="molecule type" value="Genomic_DNA"/>
</dbReference>
<name>A0A699VZN2_TANCI</name>
<proteinExistence type="predicted"/>
<protein>
    <submittedName>
        <fullName evidence="1">Uncharacterized protein</fullName>
    </submittedName>
</protein>
<gene>
    <name evidence="1" type="ORF">Tci_911829</name>
</gene>
<sequence length="156" mass="16691">PPGSGPAADQTVPFLGFSYEAQPQLHGLIQEQPTTLADVHRLLQPNGDDFCGYLRQLLVQWAAEGVADLHLPLLGLIRVPKRRTVDAIPELVEVWAIATTYSAEQVNAALLTTPTTADGVTPPASDLDTPIGQDVKLYLLNPVAMLTPAKAAEYNG</sequence>
<comment type="caution">
    <text evidence="1">The sequence shown here is derived from an EMBL/GenBank/DDBJ whole genome shotgun (WGS) entry which is preliminary data.</text>
</comment>
<feature type="non-terminal residue" evidence="1">
    <location>
        <position position="156"/>
    </location>
</feature>
<feature type="non-terminal residue" evidence="1">
    <location>
        <position position="1"/>
    </location>
</feature>
<evidence type="ECO:0000313" key="1">
    <source>
        <dbReference type="EMBL" id="GFD39860.1"/>
    </source>
</evidence>
<organism evidence="1">
    <name type="scientific">Tanacetum cinerariifolium</name>
    <name type="common">Dalmatian daisy</name>
    <name type="synonym">Chrysanthemum cinerariifolium</name>
    <dbReference type="NCBI Taxonomy" id="118510"/>
    <lineage>
        <taxon>Eukaryota</taxon>
        <taxon>Viridiplantae</taxon>
        <taxon>Streptophyta</taxon>
        <taxon>Embryophyta</taxon>
        <taxon>Tracheophyta</taxon>
        <taxon>Spermatophyta</taxon>
        <taxon>Magnoliopsida</taxon>
        <taxon>eudicotyledons</taxon>
        <taxon>Gunneridae</taxon>
        <taxon>Pentapetalae</taxon>
        <taxon>asterids</taxon>
        <taxon>campanulids</taxon>
        <taxon>Asterales</taxon>
        <taxon>Asteraceae</taxon>
        <taxon>Asteroideae</taxon>
        <taxon>Anthemideae</taxon>
        <taxon>Anthemidinae</taxon>
        <taxon>Tanacetum</taxon>
    </lineage>
</organism>
<dbReference type="AlphaFoldDB" id="A0A699VZN2"/>